<evidence type="ECO:0000259" key="4">
    <source>
        <dbReference type="PROSITE" id="PS50995"/>
    </source>
</evidence>
<protein>
    <submittedName>
        <fullName evidence="5">MarR family transcriptional regulator</fullName>
    </submittedName>
</protein>
<feature type="domain" description="HTH marR-type" evidence="4">
    <location>
        <begin position="12"/>
        <end position="155"/>
    </location>
</feature>
<keyword evidence="6" id="KW-1185">Reference proteome</keyword>
<dbReference type="HOGENOM" id="CLU_083287_11_2_9"/>
<keyword evidence="3" id="KW-0804">Transcription</keyword>
<evidence type="ECO:0000256" key="2">
    <source>
        <dbReference type="ARBA" id="ARBA00023125"/>
    </source>
</evidence>
<dbReference type="InterPro" id="IPR036388">
    <property type="entry name" value="WH-like_DNA-bd_sf"/>
</dbReference>
<dbReference type="EMBL" id="CP009285">
    <property type="protein sequence ID" value="AIQ57410.1"/>
    <property type="molecule type" value="Genomic_DNA"/>
</dbReference>
<dbReference type="InterPro" id="IPR036390">
    <property type="entry name" value="WH_DNA-bd_sf"/>
</dbReference>
<dbReference type="PANTHER" id="PTHR35790:SF4">
    <property type="entry name" value="HTH-TYPE TRANSCRIPTIONAL REGULATOR PCHR"/>
    <property type="match status" value="1"/>
</dbReference>
<evidence type="ECO:0000256" key="3">
    <source>
        <dbReference type="ARBA" id="ARBA00023163"/>
    </source>
</evidence>
<organism evidence="5 6">
    <name type="scientific">Paenibacillus borealis</name>
    <dbReference type="NCBI Taxonomy" id="160799"/>
    <lineage>
        <taxon>Bacteria</taxon>
        <taxon>Bacillati</taxon>
        <taxon>Bacillota</taxon>
        <taxon>Bacilli</taxon>
        <taxon>Bacillales</taxon>
        <taxon>Paenibacillaceae</taxon>
        <taxon>Paenibacillus</taxon>
    </lineage>
</organism>
<dbReference type="SMART" id="SM00347">
    <property type="entry name" value="HTH_MARR"/>
    <property type="match status" value="1"/>
</dbReference>
<dbReference type="OrthoDB" id="5358347at2"/>
<accession>A0A089LBG9</accession>
<dbReference type="InterPro" id="IPR052067">
    <property type="entry name" value="Metal_resp_HTH_trans_reg"/>
</dbReference>
<keyword evidence="2" id="KW-0238">DNA-binding</keyword>
<proteinExistence type="predicted"/>
<dbReference type="SUPFAM" id="SSF46785">
    <property type="entry name" value="Winged helix' DNA-binding domain"/>
    <property type="match status" value="1"/>
</dbReference>
<gene>
    <name evidence="5" type="ORF">PBOR_11115</name>
</gene>
<evidence type="ECO:0000313" key="5">
    <source>
        <dbReference type="EMBL" id="AIQ57410.1"/>
    </source>
</evidence>
<sequence>MNSPEGLKRLLYDRLLHLTHLNEQLFASELDAFADLTRQYGLTFTSNSMTTIHVIDCIGNHEPINSTSIAEKMKLSKASITKISGKLLQEGCIKRSRMNDNKKEVYFSLTPKGRQLFVVHAEMHQSLEQSFIQGLNTFSEAELQASLKFIQTVIDHNDNMINIDGSS</sequence>
<evidence type="ECO:0000313" key="6">
    <source>
        <dbReference type="Proteomes" id="UP000029518"/>
    </source>
</evidence>
<name>A0A089LBG9_PAEBO</name>
<dbReference type="GO" id="GO:0003677">
    <property type="term" value="F:DNA binding"/>
    <property type="evidence" value="ECO:0007669"/>
    <property type="project" value="UniProtKB-KW"/>
</dbReference>
<dbReference type="KEGG" id="pbd:PBOR_11115"/>
<evidence type="ECO:0000256" key="1">
    <source>
        <dbReference type="ARBA" id="ARBA00023015"/>
    </source>
</evidence>
<dbReference type="Gene3D" id="1.10.10.10">
    <property type="entry name" value="Winged helix-like DNA-binding domain superfamily/Winged helix DNA-binding domain"/>
    <property type="match status" value="1"/>
</dbReference>
<dbReference type="AlphaFoldDB" id="A0A089LBG9"/>
<dbReference type="PRINTS" id="PR00598">
    <property type="entry name" value="HTHMARR"/>
</dbReference>
<dbReference type="Proteomes" id="UP000029518">
    <property type="component" value="Chromosome"/>
</dbReference>
<dbReference type="InterPro" id="IPR000835">
    <property type="entry name" value="HTH_MarR-typ"/>
</dbReference>
<reference evidence="5" key="1">
    <citation type="submission" date="2014-08" db="EMBL/GenBank/DDBJ databases">
        <title>Comparative genomics of the Paenibacillus odorifer group.</title>
        <authorList>
            <person name="den Bakker H.C."/>
            <person name="Tsai Y.-C.Y.-C."/>
            <person name="Martin N."/>
            <person name="Korlach J."/>
            <person name="Wiedmann M."/>
        </authorList>
    </citation>
    <scope>NUCLEOTIDE SEQUENCE [LARGE SCALE GENOMIC DNA]</scope>
    <source>
        <strain evidence="5">DSM 13188</strain>
    </source>
</reference>
<keyword evidence="1" id="KW-0805">Transcription regulation</keyword>
<dbReference type="PROSITE" id="PS50995">
    <property type="entry name" value="HTH_MARR_2"/>
    <property type="match status" value="1"/>
</dbReference>
<dbReference type="GO" id="GO:0003700">
    <property type="term" value="F:DNA-binding transcription factor activity"/>
    <property type="evidence" value="ECO:0007669"/>
    <property type="project" value="InterPro"/>
</dbReference>
<dbReference type="Pfam" id="PF01047">
    <property type="entry name" value="MarR"/>
    <property type="match status" value="1"/>
</dbReference>
<dbReference type="PANTHER" id="PTHR35790">
    <property type="entry name" value="HTH-TYPE TRANSCRIPTIONAL REGULATOR PCHR"/>
    <property type="match status" value="1"/>
</dbReference>